<comment type="caution">
    <text evidence="3">The sequence shown here is derived from an EMBL/GenBank/DDBJ whole genome shotgun (WGS) entry which is preliminary data.</text>
</comment>
<keyword evidence="2" id="KW-0472">Membrane</keyword>
<feature type="region of interest" description="Disordered" evidence="1">
    <location>
        <begin position="136"/>
        <end position="296"/>
    </location>
</feature>
<dbReference type="EMBL" id="LYUB02000016">
    <property type="protein sequence ID" value="OVF06940.1"/>
    <property type="molecule type" value="Genomic_DNA"/>
</dbReference>
<feature type="transmembrane region" description="Helical" evidence="2">
    <location>
        <begin position="422"/>
        <end position="447"/>
    </location>
</feature>
<feature type="compositionally biased region" description="Polar residues" evidence="1">
    <location>
        <begin position="1"/>
        <end position="17"/>
    </location>
</feature>
<dbReference type="AlphaFoldDB" id="A0AA91PWP6"/>
<feature type="compositionally biased region" description="Basic and acidic residues" evidence="1">
    <location>
        <begin position="230"/>
        <end position="239"/>
    </location>
</feature>
<sequence>MSHNPYGPNTSQSSWRHSFSSLFRSGSRSPERGSRTSIHGSRTSIHVATVARVASVIGPESNSSRESVPERSTRAARLVQVSDFADSDISGDSDRSRDSETIFSVIESYISEPRYHFAEDIPAAPEPRGRRNYTLFESAEAGPEDTESDPSTEKGEETRRPFETGPEAKIGASGASSHVRDPTKESWAQETSAPILAPDSVPEMLPNLSGSRPTSDSSGSLSSGVLLSRLHSESPEWHDAPPSSHPSNPHSEDENQKARVLSSAPRVPAPKSPQRTSSSQKRAAPSGEKGSDAAPSAPVISAAPVIPPAPALTHVEHPPLDWAPMPQPNLSLERAHTHDSRHSDSSDMFSVKKNEKRWVDLEKNAEPLPVPWAKWAAVMVCGLVALPIYFMMAFGLFDHGGYWERPRGAGLGRAKYSKLQRVLSLCIGLVWSAIVFAMIGVGLGLAFRRHT</sequence>
<feature type="compositionally biased region" description="Low complexity" evidence="1">
    <location>
        <begin position="18"/>
        <end position="28"/>
    </location>
</feature>
<feature type="compositionally biased region" description="Basic and acidic residues" evidence="1">
    <location>
        <begin position="151"/>
        <end position="162"/>
    </location>
</feature>
<evidence type="ECO:0000256" key="1">
    <source>
        <dbReference type="SAM" id="MobiDB-lite"/>
    </source>
</evidence>
<evidence type="ECO:0000313" key="4">
    <source>
        <dbReference type="Proteomes" id="UP000195602"/>
    </source>
</evidence>
<dbReference type="KEGG" id="clus:A9F13_16g00341"/>
<name>A0AA91PWP6_CLALS</name>
<gene>
    <name evidence="3" type="ORF">A9F13_16g00341</name>
</gene>
<evidence type="ECO:0000256" key="2">
    <source>
        <dbReference type="SAM" id="Phobius"/>
    </source>
</evidence>
<protein>
    <submittedName>
        <fullName evidence="3">Uncharacterized protein</fullName>
    </submittedName>
</protein>
<proteinExistence type="predicted"/>
<feature type="transmembrane region" description="Helical" evidence="2">
    <location>
        <begin position="372"/>
        <end position="397"/>
    </location>
</feature>
<dbReference type="Proteomes" id="UP000195602">
    <property type="component" value="Unassembled WGS sequence"/>
</dbReference>
<evidence type="ECO:0000313" key="3">
    <source>
        <dbReference type="EMBL" id="OVF06940.1"/>
    </source>
</evidence>
<keyword evidence="2" id="KW-1133">Transmembrane helix</keyword>
<reference evidence="3 4" key="1">
    <citation type="submission" date="2017-04" db="EMBL/GenBank/DDBJ databases">
        <title>Draft genome of the yeast Clavispora lusitaniae type strain CBS 6936.</title>
        <authorList>
            <person name="Durrens P."/>
            <person name="Klopp C."/>
            <person name="Biteau N."/>
            <person name="Fitton-Ouhabi V."/>
            <person name="Dementhon K."/>
            <person name="Accoceberry I."/>
            <person name="Sherman D.J."/>
            <person name="Noel T."/>
        </authorList>
    </citation>
    <scope>NUCLEOTIDE SEQUENCE [LARGE SCALE GENOMIC DNA]</scope>
    <source>
        <strain evidence="3 4">CBS 6936</strain>
    </source>
</reference>
<keyword evidence="2" id="KW-0812">Transmembrane</keyword>
<feature type="compositionally biased region" description="Low complexity" evidence="1">
    <location>
        <begin position="208"/>
        <end position="229"/>
    </location>
</feature>
<organism evidence="3 4">
    <name type="scientific">Clavispora lusitaniae</name>
    <name type="common">Candida lusitaniae</name>
    <dbReference type="NCBI Taxonomy" id="36911"/>
    <lineage>
        <taxon>Eukaryota</taxon>
        <taxon>Fungi</taxon>
        <taxon>Dikarya</taxon>
        <taxon>Ascomycota</taxon>
        <taxon>Saccharomycotina</taxon>
        <taxon>Pichiomycetes</taxon>
        <taxon>Metschnikowiaceae</taxon>
        <taxon>Clavispora</taxon>
    </lineage>
</organism>
<accession>A0AA91PWP6</accession>
<feature type="region of interest" description="Disordered" evidence="1">
    <location>
        <begin position="1"/>
        <end position="98"/>
    </location>
</feature>